<dbReference type="AlphaFoldDB" id="A0A2R4X4M5"/>
<dbReference type="SFLD" id="SFLDS00005">
    <property type="entry name" value="Isoprenoid_Synthase_Type_I"/>
    <property type="match status" value="1"/>
</dbReference>
<dbReference type="PANTHER" id="PTHR31480">
    <property type="entry name" value="BIFUNCTIONAL LYCOPENE CYCLASE/PHYTOENE SYNTHASE"/>
    <property type="match status" value="1"/>
</dbReference>
<dbReference type="SFLD" id="SFLDG01212">
    <property type="entry name" value="Phytoene_synthase_like"/>
    <property type="match status" value="1"/>
</dbReference>
<dbReference type="SUPFAM" id="SSF48576">
    <property type="entry name" value="Terpenoid synthases"/>
    <property type="match status" value="1"/>
</dbReference>
<dbReference type="InterPro" id="IPR002060">
    <property type="entry name" value="Squ/phyt_synthse"/>
</dbReference>
<dbReference type="Proteomes" id="UP000244727">
    <property type="component" value="Chromosome"/>
</dbReference>
<dbReference type="Pfam" id="PF00494">
    <property type="entry name" value="SQS_PSY"/>
    <property type="match status" value="1"/>
</dbReference>
<dbReference type="GO" id="GO:0051996">
    <property type="term" value="F:squalene synthase [NAD(P)H] activity"/>
    <property type="evidence" value="ECO:0007669"/>
    <property type="project" value="InterPro"/>
</dbReference>
<accession>A0A2R4X4M5</accession>
<sequence>MVDEVLSDRASDDAIDVSRSIQRETGVTFHVATRFLPERVRVPTYVLYAFFREADEIVDDPDPPAPEIRRERLAKMRAAAHGDRPPESPVLDAFGDLSDRHGFTERDIEAFFDAMARDVDPSDFADYDALDEYLRGSAVAVGNMMCAVMDRDDPETLDHARALAEAFQLTNFLRDVREDVVDFDRVYLPESALAAEGLTPDDVRRLADSPALRAVIRSELRRTERRYRHGVDGIANLPDDCQFAVLAAAVLYAEHHRLIRAQSCDVVSSRPTLSMPRRLWVVAKTRLSWSRHGDPRTVFDRVSAVPAAPEDSPPGGLRSRLADLSRAIATRSRRVLSRLGVRSSDDR</sequence>
<keyword evidence="1" id="KW-0808">Transferase</keyword>
<dbReference type="EMBL" id="CP028858">
    <property type="protein sequence ID" value="AWB28653.1"/>
    <property type="molecule type" value="Genomic_DNA"/>
</dbReference>
<dbReference type="GO" id="GO:0004311">
    <property type="term" value="F:geranylgeranyl diphosphate synthase activity"/>
    <property type="evidence" value="ECO:0007669"/>
    <property type="project" value="InterPro"/>
</dbReference>
<dbReference type="InterPro" id="IPR033904">
    <property type="entry name" value="Trans_IPPS_HH"/>
</dbReference>
<evidence type="ECO:0000313" key="2">
    <source>
        <dbReference type="Proteomes" id="UP000244727"/>
    </source>
</evidence>
<proteinExistence type="predicted"/>
<dbReference type="SFLD" id="SFLDG01018">
    <property type="entry name" value="Squalene/Phytoene_Synthase_Lik"/>
    <property type="match status" value="1"/>
</dbReference>
<gene>
    <name evidence="1" type="ORF">HARCEL1_05885</name>
</gene>
<organism evidence="1 2">
    <name type="scientific">Halococcoides cellulosivorans</name>
    <dbReference type="NCBI Taxonomy" id="1679096"/>
    <lineage>
        <taxon>Archaea</taxon>
        <taxon>Methanobacteriati</taxon>
        <taxon>Methanobacteriota</taxon>
        <taxon>Stenosarchaea group</taxon>
        <taxon>Halobacteria</taxon>
        <taxon>Halobacteriales</taxon>
        <taxon>Haloarculaceae</taxon>
        <taxon>Halococcoides</taxon>
    </lineage>
</organism>
<keyword evidence="2" id="KW-1185">Reference proteome</keyword>
<dbReference type="InterPro" id="IPR044843">
    <property type="entry name" value="Trans_IPPS_bact-type"/>
</dbReference>
<reference evidence="1 2" key="1">
    <citation type="submission" date="2018-04" db="EMBL/GenBank/DDBJ databases">
        <title>Halococcoides cellulosivorans gen. nov., sp. nov., an extremely halophilic cellulose-utilizing haloarchaeon from hypersaline lakes.</title>
        <authorList>
            <person name="Sorokin D.Y."/>
            <person name="Toshchakov S.V."/>
            <person name="Samarov N.I."/>
            <person name="Korzhenkov A."/>
            <person name="Kublanov I.V."/>
        </authorList>
    </citation>
    <scope>NUCLEOTIDE SEQUENCE [LARGE SCALE GENOMIC DNA]</scope>
    <source>
        <strain evidence="1 2">HArcel1</strain>
    </source>
</reference>
<protein>
    <submittedName>
        <fullName evidence="1">Geranylgeranyl-diphosphate geranylgeranyltransferase</fullName>
    </submittedName>
</protein>
<evidence type="ECO:0000313" key="1">
    <source>
        <dbReference type="EMBL" id="AWB28653.1"/>
    </source>
</evidence>
<name>A0A2R4X4M5_9EURY</name>
<dbReference type="KEGG" id="harc:HARCEL1_05885"/>
<dbReference type="Gene3D" id="1.10.600.10">
    <property type="entry name" value="Farnesyl Diphosphate Synthase"/>
    <property type="match status" value="1"/>
</dbReference>
<dbReference type="InterPro" id="IPR008949">
    <property type="entry name" value="Isoprenoid_synthase_dom_sf"/>
</dbReference>
<dbReference type="CDD" id="cd00683">
    <property type="entry name" value="Trans_IPPS_HH"/>
    <property type="match status" value="1"/>
</dbReference>